<feature type="domain" description="YgjP-like metallopeptidase" evidence="1">
    <location>
        <begin position="23"/>
        <end position="220"/>
    </location>
</feature>
<dbReference type="EMBL" id="UOEP01000048">
    <property type="protein sequence ID" value="VAW15453.1"/>
    <property type="molecule type" value="Genomic_DNA"/>
</dbReference>
<sequence>MSKKIVQIHQIGYVTLIKNKKSKRLKLHVKPDKQVIVSLPYLSSFKTAAKFAETHTDWILKQQKKIDSGLTLFKKDSIYNTKYHSIKIIQKKCEKPVVKHIEEIIEIHVPESADMGDAPLQEYINHIITEVYRFEAKRYLPGRIRHLAALHGFSYNKVTIRNNRSNWGSCSGKDNISLNLHLMKLPYHLIDFILLHELTHTVEKNHGKRFHEILGRITEGKSRELSKEVKKYSTYTF</sequence>
<dbReference type="CDD" id="cd07344">
    <property type="entry name" value="M48_yhfN_like"/>
    <property type="match status" value="1"/>
</dbReference>
<dbReference type="Gene3D" id="3.30.2010.10">
    <property type="entry name" value="Metalloproteases ('zincins'), catalytic domain"/>
    <property type="match status" value="1"/>
</dbReference>
<dbReference type="InterPro" id="IPR053136">
    <property type="entry name" value="UTP_pyrophosphatase-like"/>
</dbReference>
<organism evidence="2">
    <name type="scientific">hydrothermal vent metagenome</name>
    <dbReference type="NCBI Taxonomy" id="652676"/>
    <lineage>
        <taxon>unclassified sequences</taxon>
        <taxon>metagenomes</taxon>
        <taxon>ecological metagenomes</taxon>
    </lineage>
</organism>
<dbReference type="PANTHER" id="PTHR30399:SF1">
    <property type="entry name" value="UTP PYROPHOSPHATASE"/>
    <property type="match status" value="1"/>
</dbReference>
<proteinExistence type="predicted"/>
<reference evidence="2" key="1">
    <citation type="submission" date="2018-06" db="EMBL/GenBank/DDBJ databases">
        <authorList>
            <person name="Zhirakovskaya E."/>
        </authorList>
    </citation>
    <scope>NUCLEOTIDE SEQUENCE</scope>
</reference>
<protein>
    <recommendedName>
        <fullName evidence="1">YgjP-like metallopeptidase domain-containing protein</fullName>
    </recommendedName>
</protein>
<dbReference type="InterPro" id="IPR002725">
    <property type="entry name" value="YgjP-like_metallopeptidase"/>
</dbReference>
<gene>
    <name evidence="2" type="ORF">MNBD_BACTEROID01-2825</name>
</gene>
<dbReference type="Pfam" id="PF01863">
    <property type="entry name" value="YgjP-like"/>
    <property type="match status" value="1"/>
</dbReference>
<dbReference type="PANTHER" id="PTHR30399">
    <property type="entry name" value="UNCHARACTERIZED PROTEIN YGJP"/>
    <property type="match status" value="1"/>
</dbReference>
<accession>A0A3B0TH23</accession>
<evidence type="ECO:0000313" key="2">
    <source>
        <dbReference type="EMBL" id="VAW15453.1"/>
    </source>
</evidence>
<evidence type="ECO:0000259" key="1">
    <source>
        <dbReference type="Pfam" id="PF01863"/>
    </source>
</evidence>
<dbReference type="AlphaFoldDB" id="A0A3B0TH23"/>
<name>A0A3B0TH23_9ZZZZ</name>